<evidence type="ECO:0000256" key="2">
    <source>
        <dbReference type="SAM" id="SignalP"/>
    </source>
</evidence>
<accession>A0A7W7YE66</accession>
<feature type="signal peptide" evidence="2">
    <location>
        <begin position="1"/>
        <end position="19"/>
    </location>
</feature>
<evidence type="ECO:0000256" key="1">
    <source>
        <dbReference type="SAM" id="MobiDB-lite"/>
    </source>
</evidence>
<sequence>MRFLCLLLLSFVTAPLAAAENRVFVSLAGSLLEAEITAVSGDSVTLKRADDQQTLTVSRKTLCKEDNAYISRWQEQHGTTPATAAAPPAPAPAPAAAPSQKYRLVCQTLPAKNTRGASDGDLRTVEVTYTFNLSNQEVRRDLENARGTAITLARNLSDSDDHLIVLQKVNFEINIRAQSKMVYTTPPVHLTYSQDPSDRYGVKTHGYVFIIQDAAGNMIHVEASPDANARYTKEILALDKVPCVVNREFRVQTGSTLPLYNIRF</sequence>
<keyword evidence="4" id="KW-1185">Reference proteome</keyword>
<proteinExistence type="predicted"/>
<feature type="chain" id="PRO_5030702377" description="SLA1 homology domain-containing protein" evidence="2">
    <location>
        <begin position="20"/>
        <end position="264"/>
    </location>
</feature>
<dbReference type="EMBL" id="JACHIG010000009">
    <property type="protein sequence ID" value="MBB5034230.1"/>
    <property type="molecule type" value="Genomic_DNA"/>
</dbReference>
<protein>
    <recommendedName>
        <fullName evidence="5">SLA1 homology domain-containing protein</fullName>
    </recommendedName>
</protein>
<gene>
    <name evidence="3" type="ORF">HNQ65_003824</name>
</gene>
<keyword evidence="2" id="KW-0732">Signal</keyword>
<evidence type="ECO:0000313" key="4">
    <source>
        <dbReference type="Proteomes" id="UP000590740"/>
    </source>
</evidence>
<evidence type="ECO:0008006" key="5">
    <source>
        <dbReference type="Google" id="ProtNLM"/>
    </source>
</evidence>
<dbReference type="Gene3D" id="2.30.30.700">
    <property type="entry name" value="SLA1 homology domain 1"/>
    <property type="match status" value="1"/>
</dbReference>
<dbReference type="AlphaFoldDB" id="A0A7W7YE66"/>
<dbReference type="RefSeq" id="WP_184341838.1">
    <property type="nucleotide sequence ID" value="NZ_JACHIG010000009.1"/>
</dbReference>
<dbReference type="Proteomes" id="UP000590740">
    <property type="component" value="Unassembled WGS sequence"/>
</dbReference>
<evidence type="ECO:0000313" key="3">
    <source>
        <dbReference type="EMBL" id="MBB5034230.1"/>
    </source>
</evidence>
<comment type="caution">
    <text evidence="3">The sequence shown here is derived from an EMBL/GenBank/DDBJ whole genome shotgun (WGS) entry which is preliminary data.</text>
</comment>
<name>A0A7W7YE66_9BACT</name>
<feature type="region of interest" description="Disordered" evidence="1">
    <location>
        <begin position="77"/>
        <end position="97"/>
    </location>
</feature>
<organism evidence="3 4">
    <name type="scientific">Prosthecobacter vanneervenii</name>
    <dbReference type="NCBI Taxonomy" id="48466"/>
    <lineage>
        <taxon>Bacteria</taxon>
        <taxon>Pseudomonadati</taxon>
        <taxon>Verrucomicrobiota</taxon>
        <taxon>Verrucomicrobiia</taxon>
        <taxon>Verrucomicrobiales</taxon>
        <taxon>Verrucomicrobiaceae</taxon>
        <taxon>Prosthecobacter</taxon>
    </lineage>
</organism>
<reference evidence="3 4" key="1">
    <citation type="submission" date="2020-08" db="EMBL/GenBank/DDBJ databases">
        <title>Genomic Encyclopedia of Type Strains, Phase IV (KMG-IV): sequencing the most valuable type-strain genomes for metagenomic binning, comparative biology and taxonomic classification.</title>
        <authorList>
            <person name="Goeker M."/>
        </authorList>
    </citation>
    <scope>NUCLEOTIDE SEQUENCE [LARGE SCALE GENOMIC DNA]</scope>
    <source>
        <strain evidence="3 4">DSM 12252</strain>
    </source>
</reference>